<name>A6IL98_RAT</name>
<dbReference type="Proteomes" id="UP000234681">
    <property type="component" value="Chromosome 4"/>
</dbReference>
<feature type="signal peptide" evidence="1">
    <location>
        <begin position="1"/>
        <end position="17"/>
    </location>
</feature>
<gene>
    <name evidence="2" type="ORF">rCG_29822</name>
</gene>
<evidence type="ECO:0000256" key="1">
    <source>
        <dbReference type="SAM" id="SignalP"/>
    </source>
</evidence>
<evidence type="ECO:0000313" key="2">
    <source>
        <dbReference type="EMBL" id="EDM02041.1"/>
    </source>
</evidence>
<proteinExistence type="predicted"/>
<reference evidence="2 3" key="1">
    <citation type="submission" date="2005-09" db="EMBL/GenBank/DDBJ databases">
        <authorList>
            <person name="Mural R.J."/>
            <person name="Li P.W."/>
            <person name="Adams M.D."/>
            <person name="Amanatides P.G."/>
            <person name="Baden-Tillson H."/>
            <person name="Barnstead M."/>
            <person name="Chin S.H."/>
            <person name="Dew I."/>
            <person name="Evans C.A."/>
            <person name="Ferriera S."/>
            <person name="Flanigan M."/>
            <person name="Fosler C."/>
            <person name="Glodek A."/>
            <person name="Gu Z."/>
            <person name="Holt R.A."/>
            <person name="Jennings D."/>
            <person name="Kraft C.L."/>
            <person name="Lu F."/>
            <person name="Nguyen T."/>
            <person name="Nusskern D.R."/>
            <person name="Pfannkoch C.M."/>
            <person name="Sitter C."/>
            <person name="Sutton G.G."/>
            <person name="Venter J.C."/>
            <person name="Wang Z."/>
            <person name="Woodage T."/>
            <person name="Zheng X.H."/>
            <person name="Zhong F."/>
        </authorList>
    </citation>
    <scope>NUCLEOTIDE SEQUENCE [LARGE SCALE GENOMIC DNA]</scope>
    <source>
        <strain>BN</strain>
        <strain evidence="3">Sprague-Dawley</strain>
    </source>
</reference>
<keyword evidence="1" id="KW-0732">Signal</keyword>
<accession>A6IL98</accession>
<feature type="chain" id="PRO_5039893252" evidence="1">
    <location>
        <begin position="18"/>
        <end position="62"/>
    </location>
</feature>
<dbReference type="EMBL" id="CH473964">
    <property type="protein sequence ID" value="EDM02041.1"/>
    <property type="molecule type" value="Genomic_DNA"/>
</dbReference>
<organism evidence="2 3">
    <name type="scientific">Rattus norvegicus</name>
    <name type="common">Rat</name>
    <dbReference type="NCBI Taxonomy" id="10116"/>
    <lineage>
        <taxon>Eukaryota</taxon>
        <taxon>Metazoa</taxon>
        <taxon>Chordata</taxon>
        <taxon>Craniata</taxon>
        <taxon>Vertebrata</taxon>
        <taxon>Euteleostomi</taxon>
        <taxon>Mammalia</taxon>
        <taxon>Eutheria</taxon>
        <taxon>Euarchontoglires</taxon>
        <taxon>Glires</taxon>
        <taxon>Rodentia</taxon>
        <taxon>Myomorpha</taxon>
        <taxon>Muroidea</taxon>
        <taxon>Muridae</taxon>
        <taxon>Murinae</taxon>
        <taxon>Rattus</taxon>
    </lineage>
</organism>
<protein>
    <submittedName>
        <fullName evidence="2">RCG29822</fullName>
    </submittedName>
</protein>
<sequence>MCQALFLALRACHVGPAAPSAALLIHSTVVRFWSGPAAYPQAISHSRKVVSQPPSPKPPFTD</sequence>
<evidence type="ECO:0000313" key="3">
    <source>
        <dbReference type="Proteomes" id="UP000234681"/>
    </source>
</evidence>
<dbReference type="AlphaFoldDB" id="A6IL98"/>